<organism evidence="2 3">
    <name type="scientific">Brassica cretica</name>
    <name type="common">Mustard</name>
    <dbReference type="NCBI Taxonomy" id="69181"/>
    <lineage>
        <taxon>Eukaryota</taxon>
        <taxon>Viridiplantae</taxon>
        <taxon>Streptophyta</taxon>
        <taxon>Embryophyta</taxon>
        <taxon>Tracheophyta</taxon>
        <taxon>Spermatophyta</taxon>
        <taxon>Magnoliopsida</taxon>
        <taxon>eudicotyledons</taxon>
        <taxon>Gunneridae</taxon>
        <taxon>Pentapetalae</taxon>
        <taxon>rosids</taxon>
        <taxon>malvids</taxon>
        <taxon>Brassicales</taxon>
        <taxon>Brassicaceae</taxon>
        <taxon>Brassiceae</taxon>
        <taxon>Brassica</taxon>
    </lineage>
</organism>
<dbReference type="AlphaFoldDB" id="A0A8S9PY47"/>
<evidence type="ECO:0000256" key="1">
    <source>
        <dbReference type="SAM" id="MobiDB-lite"/>
    </source>
</evidence>
<feature type="region of interest" description="Disordered" evidence="1">
    <location>
        <begin position="1"/>
        <end position="21"/>
    </location>
</feature>
<proteinExistence type="predicted"/>
<evidence type="ECO:0000313" key="2">
    <source>
        <dbReference type="EMBL" id="KAF3526374.1"/>
    </source>
</evidence>
<dbReference type="EMBL" id="QGKX02001347">
    <property type="protein sequence ID" value="KAF3526374.1"/>
    <property type="molecule type" value="Genomic_DNA"/>
</dbReference>
<accession>A0A8S9PY47</accession>
<sequence length="123" mass="13344">MLKSTHPIAGTIGRSRASPRLSLPPAAASSAIWWAAKAGSEQLRVEKTAPARAVLVTARETVGFGGVGRVMKGFDEEMGLLWFGDLGGDGFRDMHVADVTIVAAIGQRGLEMRSELVRWFWEY</sequence>
<dbReference type="Proteomes" id="UP000712600">
    <property type="component" value="Unassembled WGS sequence"/>
</dbReference>
<comment type="caution">
    <text evidence="2">The sequence shown here is derived from an EMBL/GenBank/DDBJ whole genome shotgun (WGS) entry which is preliminary data.</text>
</comment>
<reference evidence="2" key="1">
    <citation type="submission" date="2019-12" db="EMBL/GenBank/DDBJ databases">
        <title>Genome sequencing and annotation of Brassica cretica.</title>
        <authorList>
            <person name="Studholme D.J."/>
            <person name="Sarris P."/>
        </authorList>
    </citation>
    <scope>NUCLEOTIDE SEQUENCE</scope>
    <source>
        <strain evidence="2">PFS-109/04</strain>
        <tissue evidence="2">Leaf</tissue>
    </source>
</reference>
<name>A0A8S9PY47_BRACR</name>
<gene>
    <name evidence="2" type="ORF">F2Q69_00050753</name>
</gene>
<evidence type="ECO:0000313" key="3">
    <source>
        <dbReference type="Proteomes" id="UP000712600"/>
    </source>
</evidence>
<protein>
    <submittedName>
        <fullName evidence="2">Uncharacterized protein</fullName>
    </submittedName>
</protein>